<evidence type="ECO:0000259" key="6">
    <source>
        <dbReference type="Pfam" id="PF05175"/>
    </source>
</evidence>
<dbReference type="Proteomes" id="UP001324634">
    <property type="component" value="Chromosome"/>
</dbReference>
<organism evidence="7 8">
    <name type="scientific">Peredibacter starrii</name>
    <dbReference type="NCBI Taxonomy" id="28202"/>
    <lineage>
        <taxon>Bacteria</taxon>
        <taxon>Pseudomonadati</taxon>
        <taxon>Bdellovibrionota</taxon>
        <taxon>Bacteriovoracia</taxon>
        <taxon>Bacteriovoracales</taxon>
        <taxon>Bacteriovoracaceae</taxon>
        <taxon>Peredibacter</taxon>
    </lineage>
</organism>
<evidence type="ECO:0000313" key="7">
    <source>
        <dbReference type="EMBL" id="WPU64602.1"/>
    </source>
</evidence>
<dbReference type="SUPFAM" id="SSF53335">
    <property type="entry name" value="S-adenosyl-L-methionine-dependent methyltransferases"/>
    <property type="match status" value="1"/>
</dbReference>
<keyword evidence="2 7" id="KW-0489">Methyltransferase</keyword>
<evidence type="ECO:0000256" key="4">
    <source>
        <dbReference type="ARBA" id="ARBA00022691"/>
    </source>
</evidence>
<dbReference type="InterPro" id="IPR007848">
    <property type="entry name" value="Small_mtfrase_dom"/>
</dbReference>
<protein>
    <recommendedName>
        <fullName evidence="1">peptide chain release factor N(5)-glutamine methyltransferase</fullName>
        <ecNumber evidence="1">2.1.1.297</ecNumber>
    </recommendedName>
</protein>
<dbReference type="GO" id="GO:0032259">
    <property type="term" value="P:methylation"/>
    <property type="evidence" value="ECO:0007669"/>
    <property type="project" value="UniProtKB-KW"/>
</dbReference>
<keyword evidence="3 7" id="KW-0808">Transferase</keyword>
<proteinExistence type="predicted"/>
<gene>
    <name evidence="7" type="ORF">SOO65_18060</name>
</gene>
<feature type="domain" description="Methyltransferase small" evidence="6">
    <location>
        <begin position="83"/>
        <end position="173"/>
    </location>
</feature>
<reference evidence="7 8" key="1">
    <citation type="submission" date="2023-11" db="EMBL/GenBank/DDBJ databases">
        <title>Peredibacter starrii A3.12.</title>
        <authorList>
            <person name="Mitchell R.J."/>
        </authorList>
    </citation>
    <scope>NUCLEOTIDE SEQUENCE [LARGE SCALE GENOMIC DNA]</scope>
    <source>
        <strain evidence="7 8">A3.12</strain>
    </source>
</reference>
<dbReference type="InterPro" id="IPR002052">
    <property type="entry name" value="DNA_methylase_N6_adenine_CS"/>
</dbReference>
<dbReference type="GO" id="GO:0003676">
    <property type="term" value="F:nucleic acid binding"/>
    <property type="evidence" value="ECO:0007669"/>
    <property type="project" value="InterPro"/>
</dbReference>
<dbReference type="EMBL" id="CP139487">
    <property type="protein sequence ID" value="WPU64602.1"/>
    <property type="molecule type" value="Genomic_DNA"/>
</dbReference>
<evidence type="ECO:0000256" key="2">
    <source>
        <dbReference type="ARBA" id="ARBA00022603"/>
    </source>
</evidence>
<evidence type="ECO:0000313" key="8">
    <source>
        <dbReference type="Proteomes" id="UP001324634"/>
    </source>
</evidence>
<dbReference type="InterPro" id="IPR029063">
    <property type="entry name" value="SAM-dependent_MTases_sf"/>
</dbReference>
<evidence type="ECO:0000256" key="1">
    <source>
        <dbReference type="ARBA" id="ARBA00012771"/>
    </source>
</evidence>
<dbReference type="KEGG" id="psti:SOO65_18060"/>
<dbReference type="PROSITE" id="PS00092">
    <property type="entry name" value="N6_MTASE"/>
    <property type="match status" value="1"/>
</dbReference>
<dbReference type="Pfam" id="PF05175">
    <property type="entry name" value="MTS"/>
    <property type="match status" value="1"/>
</dbReference>
<name>A0AAX4HN49_9BACT</name>
<comment type="catalytic activity">
    <reaction evidence="5">
        <text>L-glutaminyl-[peptide chain release factor] + S-adenosyl-L-methionine = N(5)-methyl-L-glutaminyl-[peptide chain release factor] + S-adenosyl-L-homocysteine + H(+)</text>
        <dbReference type="Rhea" id="RHEA:42896"/>
        <dbReference type="Rhea" id="RHEA-COMP:10271"/>
        <dbReference type="Rhea" id="RHEA-COMP:10272"/>
        <dbReference type="ChEBI" id="CHEBI:15378"/>
        <dbReference type="ChEBI" id="CHEBI:30011"/>
        <dbReference type="ChEBI" id="CHEBI:57856"/>
        <dbReference type="ChEBI" id="CHEBI:59789"/>
        <dbReference type="ChEBI" id="CHEBI:61891"/>
        <dbReference type="EC" id="2.1.1.297"/>
    </reaction>
</comment>
<keyword evidence="8" id="KW-1185">Reference proteome</keyword>
<keyword evidence="4" id="KW-0949">S-adenosyl-L-methionine</keyword>
<evidence type="ECO:0000256" key="5">
    <source>
        <dbReference type="ARBA" id="ARBA00048391"/>
    </source>
</evidence>
<dbReference type="InterPro" id="IPR004556">
    <property type="entry name" value="HemK-like"/>
</dbReference>
<dbReference type="AlphaFoldDB" id="A0AAX4HN49"/>
<evidence type="ECO:0000256" key="3">
    <source>
        <dbReference type="ARBA" id="ARBA00022679"/>
    </source>
</evidence>
<dbReference type="Gene3D" id="3.40.50.150">
    <property type="entry name" value="Vaccinia Virus protein VP39"/>
    <property type="match status" value="1"/>
</dbReference>
<dbReference type="InterPro" id="IPR050320">
    <property type="entry name" value="N5-glutamine_MTase"/>
</dbReference>
<dbReference type="GO" id="GO:0102559">
    <property type="term" value="F:peptide chain release factor N(5)-glutamine methyltransferase activity"/>
    <property type="evidence" value="ECO:0007669"/>
    <property type="project" value="UniProtKB-EC"/>
</dbReference>
<dbReference type="PANTHER" id="PTHR18895:SF74">
    <property type="entry name" value="MTRF1L RELEASE FACTOR GLUTAMINE METHYLTRANSFERASE"/>
    <property type="match status" value="1"/>
</dbReference>
<dbReference type="CDD" id="cd02440">
    <property type="entry name" value="AdoMet_MTases"/>
    <property type="match status" value="1"/>
</dbReference>
<dbReference type="EC" id="2.1.1.297" evidence="1"/>
<dbReference type="NCBIfam" id="TIGR00536">
    <property type="entry name" value="hemK_fam"/>
    <property type="match status" value="1"/>
</dbReference>
<accession>A0AAX4HN49</accession>
<sequence length="254" mass="29115">MREVQDILKHRLTHPKLALDQASCSVSVKTTKELENDFLKGIPFAYLLEKAEFYENVFYVNSRVLIPRPETEEFVDILVREKKSYSNVLDVGTGSGVILLSLLLKNVALTGLGVDLSPDALKVAQTNARRLRLLDRCEFLKSDRLKEVHESFELIVSNPPYIKSKSHRDLVHQQVDMHEPHMALFLDDQNYNAWFTTFFTQVRDHLLPGGVFMMEGHELELEAQAKILKELSFQEVIVIKDFGGSNRFLRGKKA</sequence>
<dbReference type="RefSeq" id="WP_321393690.1">
    <property type="nucleotide sequence ID" value="NZ_CP139487.1"/>
</dbReference>
<dbReference type="PANTHER" id="PTHR18895">
    <property type="entry name" value="HEMK METHYLTRANSFERASE"/>
    <property type="match status" value="1"/>
</dbReference>